<dbReference type="InterPro" id="IPR017853">
    <property type="entry name" value="GH"/>
</dbReference>
<dbReference type="GO" id="GO:0005576">
    <property type="term" value="C:extracellular region"/>
    <property type="evidence" value="ECO:0007669"/>
    <property type="project" value="UniProtKB-SubCell"/>
</dbReference>
<dbReference type="OrthoDB" id="6020543at2759"/>
<evidence type="ECO:0000256" key="9">
    <source>
        <dbReference type="ARBA" id="ARBA00023326"/>
    </source>
</evidence>
<dbReference type="Pfam" id="PF00704">
    <property type="entry name" value="Glyco_hydro_18"/>
    <property type="match status" value="1"/>
</dbReference>
<keyword evidence="6" id="KW-0146">Chitin degradation</keyword>
<keyword evidence="7" id="KW-1015">Disulfide bond</keyword>
<evidence type="ECO:0000256" key="10">
    <source>
        <dbReference type="SAM" id="SignalP"/>
    </source>
</evidence>
<evidence type="ECO:0000256" key="3">
    <source>
        <dbReference type="ARBA" id="ARBA00009121"/>
    </source>
</evidence>
<dbReference type="CDD" id="cd02877">
    <property type="entry name" value="GH18_hevamine_XipI_class_III"/>
    <property type="match status" value="1"/>
</dbReference>
<dbReference type="InterPro" id="IPR050542">
    <property type="entry name" value="Glycosyl_Hydrlase18_Chitinase"/>
</dbReference>
<feature type="signal peptide" evidence="10">
    <location>
        <begin position="1"/>
        <end position="26"/>
    </location>
</feature>
<comment type="caution">
    <text evidence="12">The sequence shown here is derived from an EMBL/GenBank/DDBJ whole genome shotgun (WGS) entry which is preliminary data.</text>
</comment>
<evidence type="ECO:0000256" key="4">
    <source>
        <dbReference type="ARBA" id="ARBA00022525"/>
    </source>
</evidence>
<dbReference type="GO" id="GO:0000272">
    <property type="term" value="P:polysaccharide catabolic process"/>
    <property type="evidence" value="ECO:0007669"/>
    <property type="project" value="UniProtKB-KW"/>
</dbReference>
<keyword evidence="4" id="KW-0964">Secreted</keyword>
<keyword evidence="5 10" id="KW-0732">Signal</keyword>
<dbReference type="SUPFAM" id="SSF51445">
    <property type="entry name" value="(Trans)glycosidases"/>
    <property type="match status" value="1"/>
</dbReference>
<comment type="similarity">
    <text evidence="3">Belongs to the glycosyl hydrolase 18 family. Chitinase class II subfamily.</text>
</comment>
<dbReference type="Proteomes" id="UP000288805">
    <property type="component" value="Unassembled WGS sequence"/>
</dbReference>
<evidence type="ECO:0000256" key="6">
    <source>
        <dbReference type="ARBA" id="ARBA00023024"/>
    </source>
</evidence>
<evidence type="ECO:0000256" key="8">
    <source>
        <dbReference type="ARBA" id="ARBA00023277"/>
    </source>
</evidence>
<dbReference type="AlphaFoldDB" id="A0A438JLM0"/>
<dbReference type="GO" id="GO:0006032">
    <property type="term" value="P:chitin catabolic process"/>
    <property type="evidence" value="ECO:0007669"/>
    <property type="project" value="UniProtKB-KW"/>
</dbReference>
<evidence type="ECO:0000256" key="2">
    <source>
        <dbReference type="ARBA" id="ARBA00004613"/>
    </source>
</evidence>
<organism evidence="12 13">
    <name type="scientific">Vitis vinifera</name>
    <name type="common">Grape</name>
    <dbReference type="NCBI Taxonomy" id="29760"/>
    <lineage>
        <taxon>Eukaryota</taxon>
        <taxon>Viridiplantae</taxon>
        <taxon>Streptophyta</taxon>
        <taxon>Embryophyta</taxon>
        <taxon>Tracheophyta</taxon>
        <taxon>Spermatophyta</taxon>
        <taxon>Magnoliopsida</taxon>
        <taxon>eudicotyledons</taxon>
        <taxon>Gunneridae</taxon>
        <taxon>Pentapetalae</taxon>
        <taxon>rosids</taxon>
        <taxon>Vitales</taxon>
        <taxon>Vitaceae</taxon>
        <taxon>Viteae</taxon>
        <taxon>Vitis</taxon>
    </lineage>
</organism>
<dbReference type="PANTHER" id="PTHR45708:SF22">
    <property type="entry name" value="ACIDIC ENDOCHITINASE"/>
    <property type="match status" value="1"/>
</dbReference>
<evidence type="ECO:0000259" key="11">
    <source>
        <dbReference type="PROSITE" id="PS51910"/>
    </source>
</evidence>
<comment type="subcellular location">
    <subcellularLocation>
        <location evidence="2">Secreted</location>
    </subcellularLocation>
</comment>
<name>A0A438JLM0_VITVI</name>
<gene>
    <name evidence="12" type="primary">CHIA_3</name>
    <name evidence="12" type="ORF">CK203_012955</name>
</gene>
<dbReference type="GO" id="GO:0008843">
    <property type="term" value="F:endochitinase activity"/>
    <property type="evidence" value="ECO:0007669"/>
    <property type="project" value="UniProtKB-EC"/>
</dbReference>
<proteinExistence type="inferred from homology"/>
<evidence type="ECO:0000256" key="5">
    <source>
        <dbReference type="ARBA" id="ARBA00022729"/>
    </source>
</evidence>
<dbReference type="SMR" id="A0A438JLM0"/>
<keyword evidence="9" id="KW-0624">Polysaccharide degradation</keyword>
<dbReference type="PROSITE" id="PS51910">
    <property type="entry name" value="GH18_2"/>
    <property type="match status" value="1"/>
</dbReference>
<reference evidence="12 13" key="1">
    <citation type="journal article" date="2018" name="PLoS Genet.">
        <title>Population sequencing reveals clonal diversity and ancestral inbreeding in the grapevine cultivar Chardonnay.</title>
        <authorList>
            <person name="Roach M.J."/>
            <person name="Johnson D.L."/>
            <person name="Bohlmann J."/>
            <person name="van Vuuren H.J."/>
            <person name="Jones S.J."/>
            <person name="Pretorius I.S."/>
            <person name="Schmidt S.A."/>
            <person name="Borneman A.R."/>
        </authorList>
    </citation>
    <scope>NUCLEOTIDE SEQUENCE [LARGE SCALE GENOMIC DNA]</scope>
    <source>
        <strain evidence="13">cv. Chardonnay</strain>
        <tissue evidence="12">Leaf</tissue>
    </source>
</reference>
<comment type="catalytic activity">
    <reaction evidence="1">
        <text>Random endo-hydrolysis of N-acetyl-beta-D-glucosaminide (1-&gt;4)-beta-linkages in chitin and chitodextrins.</text>
        <dbReference type="EC" id="3.2.1.14"/>
    </reaction>
</comment>
<sequence>MALHSFAAVVVVTLVSCLLAPPAVEASSVNISTYWGTDAREGSVEDDCNASLYSIFNIGFVDRFGYDWPPRLNIHHCNASVQGCKYLGTEIKVCQERGVKVLISIGGPGGDYNLASSDDATELANYLWNAYLGGNQSTVDRPFEDAILDGVDFFIQAGSTLYWDVLAEALRNLSNNGTQMELSATPKCKYPDEYLGAAIQTGLFDYAQVRFYDEDGCQYNGSFDGMKSAWDEWTAEANVDKIFAGVTASESDQGYVDADDLASEFLPDAEQSPKFGGLMVWYLYTDHQSGYSARIKALNPTIQTAPSGVEVE</sequence>
<accession>A0A438JLM0</accession>
<dbReference type="InterPro" id="IPR001223">
    <property type="entry name" value="Glyco_hydro18_cat"/>
</dbReference>
<evidence type="ECO:0000313" key="12">
    <source>
        <dbReference type="EMBL" id="RVX09832.1"/>
    </source>
</evidence>
<dbReference type="EMBL" id="QGNW01000036">
    <property type="protein sequence ID" value="RVX09832.1"/>
    <property type="molecule type" value="Genomic_DNA"/>
</dbReference>
<dbReference type="Gene3D" id="3.20.20.80">
    <property type="entry name" value="Glycosidases"/>
    <property type="match status" value="1"/>
</dbReference>
<dbReference type="KEGG" id="vvi:100261940"/>
<evidence type="ECO:0000313" key="13">
    <source>
        <dbReference type="Proteomes" id="UP000288805"/>
    </source>
</evidence>
<evidence type="ECO:0000256" key="1">
    <source>
        <dbReference type="ARBA" id="ARBA00000822"/>
    </source>
</evidence>
<keyword evidence="8" id="KW-0119">Carbohydrate metabolism</keyword>
<protein>
    <submittedName>
        <fullName evidence="12">Acidic endochitinase</fullName>
    </submittedName>
</protein>
<dbReference type="InterPro" id="IPR045321">
    <property type="entry name" value="Cts1-like"/>
</dbReference>
<evidence type="ECO:0000256" key="7">
    <source>
        <dbReference type="ARBA" id="ARBA00023157"/>
    </source>
</evidence>
<feature type="domain" description="GH18" evidence="11">
    <location>
        <begin position="29"/>
        <end position="312"/>
    </location>
</feature>
<feature type="chain" id="PRO_5019570739" evidence="10">
    <location>
        <begin position="27"/>
        <end position="312"/>
    </location>
</feature>
<dbReference type="PANTHER" id="PTHR45708">
    <property type="entry name" value="ENDOCHITINASE"/>
    <property type="match status" value="1"/>
</dbReference>
<dbReference type="Gramene" id="Vitis15g01333.t01">
    <property type="protein sequence ID" value="Vitis15g01333.t01.CDS"/>
    <property type="gene ID" value="Vitis15g01333"/>
</dbReference>